<dbReference type="InterPro" id="IPR055328">
    <property type="entry name" value="HEI10-like"/>
</dbReference>
<accession>A0AAD4J5G2</accession>
<dbReference type="Gene3D" id="3.90.550.10">
    <property type="entry name" value="Spore Coat Polysaccharide Biosynthesis Protein SpsA, Chain A"/>
    <property type="match status" value="1"/>
</dbReference>
<feature type="signal peptide" evidence="1">
    <location>
        <begin position="1"/>
        <end position="18"/>
    </location>
</feature>
<dbReference type="Proteomes" id="UP001190926">
    <property type="component" value="Unassembled WGS sequence"/>
</dbReference>
<proteinExistence type="predicted"/>
<evidence type="ECO:0000256" key="1">
    <source>
        <dbReference type="SAM" id="SignalP"/>
    </source>
</evidence>
<keyword evidence="1" id="KW-0732">Signal</keyword>
<sequence length="228" mass="25123">MWVSALFFSHSCLVRTSGNLCGIERDSGRLSLSEEASVEAEVVEMKSADAISGNSSSSGSLFWRFETNGRKIVVGFVTGESGQKRKLDEMYDLSRTEVESMKRSTIQPVNHSFSIQEPDLFSNPETRMDSTNSIRKGETLTFGEDNFIQYENVGIREARKAAFVLVAGVLGERLGYNGIKVALPLESVTGTCFLQHYIESILALQEASCKLAEARKLVIGWCSQLATT</sequence>
<evidence type="ECO:0000313" key="3">
    <source>
        <dbReference type="Proteomes" id="UP001190926"/>
    </source>
</evidence>
<protein>
    <submittedName>
        <fullName evidence="2">UDP-sugar pyrophosphorylase</fullName>
    </submittedName>
</protein>
<reference evidence="2 3" key="1">
    <citation type="journal article" date="2021" name="Nat. Commun.">
        <title>Incipient diploidization of the medicinal plant Perilla within 10,000 years.</title>
        <authorList>
            <person name="Zhang Y."/>
            <person name="Shen Q."/>
            <person name="Leng L."/>
            <person name="Zhang D."/>
            <person name="Chen S."/>
            <person name="Shi Y."/>
            <person name="Ning Z."/>
            <person name="Chen S."/>
        </authorList>
    </citation>
    <scope>NUCLEOTIDE SEQUENCE [LARGE SCALE GENOMIC DNA]</scope>
    <source>
        <strain evidence="3">cv. PC099</strain>
    </source>
</reference>
<dbReference type="PANTHER" id="PTHR47384:SF2">
    <property type="entry name" value="E3 UBIQUITIN-PROTEIN LIGASE CCNB1IP1 HOMOLOG"/>
    <property type="match status" value="1"/>
</dbReference>
<dbReference type="AlphaFoldDB" id="A0AAD4J5G2"/>
<comment type="caution">
    <text evidence="2">The sequence shown here is derived from an EMBL/GenBank/DDBJ whole genome shotgun (WGS) entry which is preliminary data.</text>
</comment>
<dbReference type="InterPro" id="IPR029044">
    <property type="entry name" value="Nucleotide-diphossugar_trans"/>
</dbReference>
<gene>
    <name evidence="2" type="ORF">C2S53_005436</name>
</gene>
<dbReference type="PANTHER" id="PTHR47384">
    <property type="entry name" value="E3 UBIQUITIN-PROTEIN LIGASE CCNB1IP1 HOMOLOG"/>
    <property type="match status" value="1"/>
</dbReference>
<name>A0AAD4J5G2_PERFH</name>
<dbReference type="SUPFAM" id="SSF53448">
    <property type="entry name" value="Nucleotide-diphospho-sugar transferases"/>
    <property type="match status" value="1"/>
</dbReference>
<feature type="chain" id="PRO_5042000592" evidence="1">
    <location>
        <begin position="19"/>
        <end position="228"/>
    </location>
</feature>
<dbReference type="EMBL" id="SDAM02000150">
    <property type="protein sequence ID" value="KAH6827299.1"/>
    <property type="molecule type" value="Genomic_DNA"/>
</dbReference>
<keyword evidence="3" id="KW-1185">Reference proteome</keyword>
<evidence type="ECO:0000313" key="2">
    <source>
        <dbReference type="EMBL" id="KAH6827299.1"/>
    </source>
</evidence>
<dbReference type="GO" id="GO:0051026">
    <property type="term" value="P:chiasma assembly"/>
    <property type="evidence" value="ECO:0007669"/>
    <property type="project" value="TreeGrafter"/>
</dbReference>
<organism evidence="2 3">
    <name type="scientific">Perilla frutescens var. hirtella</name>
    <name type="common">Perilla citriodora</name>
    <name type="synonym">Perilla setoyensis</name>
    <dbReference type="NCBI Taxonomy" id="608512"/>
    <lineage>
        <taxon>Eukaryota</taxon>
        <taxon>Viridiplantae</taxon>
        <taxon>Streptophyta</taxon>
        <taxon>Embryophyta</taxon>
        <taxon>Tracheophyta</taxon>
        <taxon>Spermatophyta</taxon>
        <taxon>Magnoliopsida</taxon>
        <taxon>eudicotyledons</taxon>
        <taxon>Gunneridae</taxon>
        <taxon>Pentapetalae</taxon>
        <taxon>asterids</taxon>
        <taxon>lamiids</taxon>
        <taxon>Lamiales</taxon>
        <taxon>Lamiaceae</taxon>
        <taxon>Nepetoideae</taxon>
        <taxon>Elsholtzieae</taxon>
        <taxon>Perilla</taxon>
    </lineage>
</organism>